<gene>
    <name evidence="1" type="ORF">UT08_C0003G0021</name>
</gene>
<reference evidence="1 2" key="1">
    <citation type="journal article" date="2015" name="Nature">
        <title>rRNA introns, odd ribosomes, and small enigmatic genomes across a large radiation of phyla.</title>
        <authorList>
            <person name="Brown C.T."/>
            <person name="Hug L.A."/>
            <person name="Thomas B.C."/>
            <person name="Sharon I."/>
            <person name="Castelle C.J."/>
            <person name="Singh A."/>
            <person name="Wilkins M.J."/>
            <person name="Williams K.H."/>
            <person name="Banfield J.F."/>
        </authorList>
    </citation>
    <scope>NUCLEOTIDE SEQUENCE [LARGE SCALE GENOMIC DNA]</scope>
</reference>
<dbReference type="Proteomes" id="UP000034081">
    <property type="component" value="Unassembled WGS sequence"/>
</dbReference>
<dbReference type="AlphaFoldDB" id="A0A0G0L1L4"/>
<organism evidence="1 2">
    <name type="scientific">Candidatus Woesebacteria bacterium GW2011_GWB1_38_8</name>
    <dbReference type="NCBI Taxonomy" id="1618570"/>
    <lineage>
        <taxon>Bacteria</taxon>
        <taxon>Candidatus Woeseibacteriota</taxon>
    </lineage>
</organism>
<comment type="caution">
    <text evidence="1">The sequence shown here is derived from an EMBL/GenBank/DDBJ whole genome shotgun (WGS) entry which is preliminary data.</text>
</comment>
<dbReference type="EMBL" id="LBVL01000003">
    <property type="protein sequence ID" value="KKQ85858.1"/>
    <property type="molecule type" value="Genomic_DNA"/>
</dbReference>
<evidence type="ECO:0000313" key="2">
    <source>
        <dbReference type="Proteomes" id="UP000034081"/>
    </source>
</evidence>
<sequence>MVDQRPPTDIITQTLEAIYDKRPILRELANGRTTIEHFATAAQWNPKPGDFPNRGMLEEVILDETQRLYGTEVLRAISEHFSKSWTVETGAHAHIPRSFDRASKREGPQLNPLIFQGQVFWALTNRSIGSNINISLSSGRVPPDNLNSGSYIDLPSGRTAIKTVSTKKYSETPQVLIPSTGEEFIGQKVEQLNTLLGQGQISEEDYGLAKDILNNFRNHPDGFSDQVVTSHALVMNRVLRMSGIRQVTLDSERVASQFIGKVLAESNSSIVSRILSDPNLSKKFIKEFAGIDTGWQEGESPFYGISSKNGAGRLEANYSGSTKPDDLTEALASVRVLPKGVFKFFVFMTEAGVCPVGGMNQSGYCTEIRNRASKFLKEIGEAKRAEILSQMPTNTAVISPCWGINSQSQEPSLVDPMSAAVEPLTPEEISRIGSISSTDSLVIASPSLYTFLVGNKSPVGYAHLLDLKSNVAVVR</sequence>
<dbReference type="STRING" id="1618570.UT08_C0003G0021"/>
<protein>
    <submittedName>
        <fullName evidence="1">Uncharacterized protein</fullName>
    </submittedName>
</protein>
<name>A0A0G0L1L4_9BACT</name>
<evidence type="ECO:0000313" key="1">
    <source>
        <dbReference type="EMBL" id="KKQ85858.1"/>
    </source>
</evidence>
<accession>A0A0G0L1L4</accession>
<proteinExistence type="predicted"/>